<comment type="caution">
    <text evidence="2">The sequence shown here is derived from an EMBL/GenBank/DDBJ whole genome shotgun (WGS) entry which is preliminary data.</text>
</comment>
<dbReference type="Proteomes" id="UP000499080">
    <property type="component" value="Unassembled WGS sequence"/>
</dbReference>
<keyword evidence="3" id="KW-1185">Reference proteome</keyword>
<evidence type="ECO:0000313" key="3">
    <source>
        <dbReference type="Proteomes" id="UP000499080"/>
    </source>
</evidence>
<organism evidence="2 3">
    <name type="scientific">Araneus ventricosus</name>
    <name type="common">Orbweaver spider</name>
    <name type="synonym">Epeira ventricosa</name>
    <dbReference type="NCBI Taxonomy" id="182803"/>
    <lineage>
        <taxon>Eukaryota</taxon>
        <taxon>Metazoa</taxon>
        <taxon>Ecdysozoa</taxon>
        <taxon>Arthropoda</taxon>
        <taxon>Chelicerata</taxon>
        <taxon>Arachnida</taxon>
        <taxon>Araneae</taxon>
        <taxon>Araneomorphae</taxon>
        <taxon>Entelegynae</taxon>
        <taxon>Araneoidea</taxon>
        <taxon>Araneidae</taxon>
        <taxon>Araneus</taxon>
    </lineage>
</organism>
<proteinExistence type="predicted"/>
<feature type="compositionally biased region" description="Polar residues" evidence="1">
    <location>
        <begin position="74"/>
        <end position="84"/>
    </location>
</feature>
<sequence>MTRTIPKLAPPLQTSSPHQREDVWSLCMSVIHTPKQYKHTPNAADLQWNRVSNLEPNGPKVDTLLLGHRGPWRNQRTSSPARTTVPISPIFISCESS</sequence>
<feature type="region of interest" description="Disordered" evidence="1">
    <location>
        <begin position="64"/>
        <end position="84"/>
    </location>
</feature>
<gene>
    <name evidence="2" type="ORF">AVEN_147514_1</name>
</gene>
<feature type="region of interest" description="Disordered" evidence="1">
    <location>
        <begin position="1"/>
        <end position="20"/>
    </location>
</feature>
<evidence type="ECO:0000256" key="1">
    <source>
        <dbReference type="SAM" id="MobiDB-lite"/>
    </source>
</evidence>
<reference evidence="2 3" key="1">
    <citation type="journal article" date="2019" name="Sci. Rep.">
        <title>Orb-weaving spider Araneus ventricosus genome elucidates the spidroin gene catalogue.</title>
        <authorList>
            <person name="Kono N."/>
            <person name="Nakamura H."/>
            <person name="Ohtoshi R."/>
            <person name="Moran D.A.P."/>
            <person name="Shinohara A."/>
            <person name="Yoshida Y."/>
            <person name="Fujiwara M."/>
            <person name="Mori M."/>
            <person name="Tomita M."/>
            <person name="Arakawa K."/>
        </authorList>
    </citation>
    <scope>NUCLEOTIDE SEQUENCE [LARGE SCALE GENOMIC DNA]</scope>
</reference>
<accession>A0A4Y2JPJ1</accession>
<protein>
    <submittedName>
        <fullName evidence="2">Uncharacterized protein</fullName>
    </submittedName>
</protein>
<name>A0A4Y2JPJ1_ARAVE</name>
<evidence type="ECO:0000313" key="2">
    <source>
        <dbReference type="EMBL" id="GBM91056.1"/>
    </source>
</evidence>
<dbReference type="EMBL" id="BGPR01003669">
    <property type="protein sequence ID" value="GBM91056.1"/>
    <property type="molecule type" value="Genomic_DNA"/>
</dbReference>
<dbReference type="AlphaFoldDB" id="A0A4Y2JPJ1"/>
<dbReference type="OrthoDB" id="1099063at2759"/>